<organism evidence="9 10">
    <name type="scientific">Meloidogyne javanica</name>
    <name type="common">Root-knot nematode worm</name>
    <dbReference type="NCBI Taxonomy" id="6303"/>
    <lineage>
        <taxon>Eukaryota</taxon>
        <taxon>Metazoa</taxon>
        <taxon>Ecdysozoa</taxon>
        <taxon>Nematoda</taxon>
        <taxon>Chromadorea</taxon>
        <taxon>Rhabditida</taxon>
        <taxon>Tylenchina</taxon>
        <taxon>Tylenchomorpha</taxon>
        <taxon>Tylenchoidea</taxon>
        <taxon>Meloidogynidae</taxon>
        <taxon>Meloidogyninae</taxon>
        <taxon>Meloidogyne</taxon>
        <taxon>Meloidogyne incognita group</taxon>
    </lineage>
</organism>
<dbReference type="PANTHER" id="PTHR45721:SF11">
    <property type="entry name" value="LAMIN DM0-RELATED"/>
    <property type="match status" value="1"/>
</dbReference>
<dbReference type="PROSITE" id="PS51842">
    <property type="entry name" value="IF_ROD_2"/>
    <property type="match status" value="1"/>
</dbReference>
<dbReference type="PANTHER" id="PTHR45721">
    <property type="entry name" value="LAMIN DM0-RELATED"/>
    <property type="match status" value="1"/>
</dbReference>
<name>A0A915MPB8_MELJA</name>
<dbReference type="WBParaSite" id="scaffold4760_cov196.g8645">
    <property type="protein sequence ID" value="scaffold4760_cov196.g8645"/>
    <property type="gene ID" value="scaffold4760_cov196.g8645"/>
</dbReference>
<keyword evidence="9" id="KW-1185">Reference proteome</keyword>
<dbReference type="GO" id="GO:0005652">
    <property type="term" value="C:nuclear lamina"/>
    <property type="evidence" value="ECO:0007669"/>
    <property type="project" value="TreeGrafter"/>
</dbReference>
<feature type="compositionally biased region" description="Polar residues" evidence="6">
    <location>
        <begin position="412"/>
        <end position="434"/>
    </location>
</feature>
<dbReference type="GO" id="GO:0005200">
    <property type="term" value="F:structural constituent of cytoskeleton"/>
    <property type="evidence" value="ECO:0007669"/>
    <property type="project" value="TreeGrafter"/>
</dbReference>
<feature type="domain" description="IF rod" evidence="8">
    <location>
        <begin position="52"/>
        <end position="408"/>
    </location>
</feature>
<dbReference type="SUPFAM" id="SSF64593">
    <property type="entry name" value="Intermediate filament protein, coiled coil region"/>
    <property type="match status" value="2"/>
</dbReference>
<evidence type="ECO:0000259" key="8">
    <source>
        <dbReference type="PROSITE" id="PS51842"/>
    </source>
</evidence>
<evidence type="ECO:0000256" key="5">
    <source>
        <dbReference type="SAM" id="Coils"/>
    </source>
</evidence>
<dbReference type="Pfam" id="PF00932">
    <property type="entry name" value="LTD"/>
    <property type="match status" value="1"/>
</dbReference>
<dbReference type="GO" id="GO:0007097">
    <property type="term" value="P:nuclear migration"/>
    <property type="evidence" value="ECO:0007669"/>
    <property type="project" value="TreeGrafter"/>
</dbReference>
<dbReference type="Gene3D" id="2.60.40.1260">
    <property type="entry name" value="Lamin Tail domain"/>
    <property type="match status" value="1"/>
</dbReference>
<dbReference type="GO" id="GO:0051664">
    <property type="term" value="P:nuclear pore localization"/>
    <property type="evidence" value="ECO:0007669"/>
    <property type="project" value="TreeGrafter"/>
</dbReference>
<keyword evidence="3 5" id="KW-0175">Coiled coil</keyword>
<evidence type="ECO:0000256" key="1">
    <source>
        <dbReference type="ARBA" id="ARBA00004123"/>
    </source>
</evidence>
<dbReference type="SMART" id="SM01391">
    <property type="entry name" value="Filament"/>
    <property type="match status" value="1"/>
</dbReference>
<dbReference type="Proteomes" id="UP000887561">
    <property type="component" value="Unplaced"/>
</dbReference>
<dbReference type="GO" id="GO:0031507">
    <property type="term" value="P:heterochromatin formation"/>
    <property type="evidence" value="ECO:0007669"/>
    <property type="project" value="TreeGrafter"/>
</dbReference>
<keyword evidence="4" id="KW-0539">Nucleus</keyword>
<evidence type="ECO:0000256" key="3">
    <source>
        <dbReference type="ARBA" id="ARBA00023054"/>
    </source>
</evidence>
<dbReference type="InterPro" id="IPR039008">
    <property type="entry name" value="IF_rod_dom"/>
</dbReference>
<dbReference type="Gene3D" id="1.20.5.1160">
    <property type="entry name" value="Vasodilator-stimulated phosphoprotein"/>
    <property type="match status" value="2"/>
</dbReference>
<evidence type="ECO:0000256" key="6">
    <source>
        <dbReference type="SAM" id="MobiDB-lite"/>
    </source>
</evidence>
<feature type="domain" description="LTD" evidence="7">
    <location>
        <begin position="474"/>
        <end position="605"/>
    </location>
</feature>
<feature type="region of interest" description="Disordered" evidence="6">
    <location>
        <begin position="410"/>
        <end position="453"/>
    </location>
</feature>
<protein>
    <submittedName>
        <fullName evidence="10">Lamin</fullName>
    </submittedName>
</protein>
<dbReference type="InterPro" id="IPR036415">
    <property type="entry name" value="Lamin_tail_dom_sf"/>
</dbReference>
<dbReference type="PROSITE" id="PS51841">
    <property type="entry name" value="LTD"/>
    <property type="match status" value="1"/>
</dbReference>
<feature type="coiled-coil region" evidence="5">
    <location>
        <begin position="292"/>
        <end position="393"/>
    </location>
</feature>
<dbReference type="GO" id="GO:0006998">
    <property type="term" value="P:nuclear envelope organization"/>
    <property type="evidence" value="ECO:0007669"/>
    <property type="project" value="TreeGrafter"/>
</dbReference>
<evidence type="ECO:0000256" key="2">
    <source>
        <dbReference type="ARBA" id="ARBA00022754"/>
    </source>
</evidence>
<feature type="coiled-coil region" evidence="5">
    <location>
        <begin position="56"/>
        <end position="242"/>
    </location>
</feature>
<feature type="region of interest" description="Disordered" evidence="6">
    <location>
        <begin position="1"/>
        <end position="51"/>
    </location>
</feature>
<dbReference type="Gene3D" id="3.40.30.10">
    <property type="entry name" value="Glutaredoxin"/>
    <property type="match status" value="1"/>
</dbReference>
<reference evidence="10" key="1">
    <citation type="submission" date="2022-11" db="UniProtKB">
        <authorList>
            <consortium name="WormBaseParasite"/>
        </authorList>
    </citation>
    <scope>IDENTIFICATION</scope>
</reference>
<evidence type="ECO:0000256" key="4">
    <source>
        <dbReference type="ARBA" id="ARBA00023242"/>
    </source>
</evidence>
<dbReference type="GO" id="GO:0005882">
    <property type="term" value="C:intermediate filament"/>
    <property type="evidence" value="ECO:0007669"/>
    <property type="project" value="UniProtKB-KW"/>
</dbReference>
<proteinExistence type="predicted"/>
<dbReference type="GO" id="GO:0090435">
    <property type="term" value="P:protein localization to nuclear envelope"/>
    <property type="evidence" value="ECO:0007669"/>
    <property type="project" value="TreeGrafter"/>
</dbReference>
<dbReference type="Gene3D" id="1.20.5.170">
    <property type="match status" value="1"/>
</dbReference>
<dbReference type="PROSITE" id="PS51354">
    <property type="entry name" value="GLUTAREDOXIN_2"/>
    <property type="match status" value="1"/>
</dbReference>
<accession>A0A915MPB8</accession>
<dbReference type="InterPro" id="IPR001322">
    <property type="entry name" value="Lamin_tail_dom"/>
</dbReference>
<comment type="subcellular location">
    <subcellularLocation>
        <location evidence="1">Nucleus</location>
    </subcellularLocation>
</comment>
<keyword evidence="2" id="KW-0403">Intermediate filament</keyword>
<sequence length="973" mass="111151">MSSKAKRSKAQREQAIHVDASADETFDTHSSSVTNATSSNSSNPHVSVRQQEKDYLQSLNDRLAGYIERVRNLETENTRLQVQINEVEIVERKEKESLATRYDVKIEELRKQLEYLTRDKAKLQIEHDKATSGYEELKSRTPQLERDLKKAEKEKFLAHDEIQNLNARLANVDSARGQLAEENDKLKTDLYSAEKQIELLRRQLEDEVLLRTELESRLVTAREDLEFSRRSHDNQIEEMRRKRQVEMTHYGEEVQHKYETKLQEQLHAMRTDFDSRIAAQRADVEDIFHGKLQEANNQATKYREASARAREEATSLGVRLRELERSTKDHQGIVDGLNRRVKELEGMLRRAHEDAEIRLQQRDEQIAQLKLEIEQLTSDYQDLLDLKVKLDTELHAYHQMLEQEEARLHITPSGSPNTSAATSNLSAPLSTSTRVGLRSSPSVFNGSGGGDGFMVGSQRGTKRRRVNQEDFVSIGQSAQKWTTTGDGVGDLIIEEHDVEGKFIRLYNKGDETISVGNWVVRSTAGELETTFKFPSRAKALPGKHVTIWSSNANAEHQPPNSYVMKNQIWPHDRCIRTELLNPDREVNAWRESVLNQSFNGVQYGSDADKNCSLLRRNMELLAVQTSDDFYEVSPNNFYNLESEQQQFQQQFPCPPYGMCDFGVENNNENLEFTDPSIKKEEFNNLERQEISGGRSNDIVNNGGINGCTGNWIGEIKDVSLQRSVPAPFPVQMSNIPKNNFNLEEIYGGINNLNNENILNNYGSLIQSNANSYQFPQSQGYFGGGGGSDIPFPFGTLQNKEKEEQLLPTNLKEEQQNQQPIQKSVTSIQALTQQILRLPAVLYADSSSSGSRKLETLLREVYGLPLVTFYVDRIGNGKPRLVERNLEQLTAHRGLPYLFICGTFIGSKEHIQNYHEKHQIPQLVEYVCNGEGKRETTKENITTNNTLSEIQKTQKLKLMDEQQQPLFNEKKKRK</sequence>
<evidence type="ECO:0000259" key="7">
    <source>
        <dbReference type="PROSITE" id="PS51841"/>
    </source>
</evidence>
<dbReference type="SUPFAM" id="SSF74853">
    <property type="entry name" value="Lamin A/C globular tail domain"/>
    <property type="match status" value="1"/>
</dbReference>
<dbReference type="Pfam" id="PF00038">
    <property type="entry name" value="Filament"/>
    <property type="match status" value="1"/>
</dbReference>
<evidence type="ECO:0000313" key="9">
    <source>
        <dbReference type="Proteomes" id="UP000887561"/>
    </source>
</evidence>
<feature type="compositionally biased region" description="Low complexity" evidence="6">
    <location>
        <begin position="28"/>
        <end position="43"/>
    </location>
</feature>
<evidence type="ECO:0000313" key="10">
    <source>
        <dbReference type="WBParaSite" id="scaffold4760_cov196.g8645"/>
    </source>
</evidence>
<dbReference type="AlphaFoldDB" id="A0A915MPB8"/>